<feature type="transmembrane region" description="Helical" evidence="1">
    <location>
        <begin position="56"/>
        <end position="76"/>
    </location>
</feature>
<dbReference type="EMBL" id="JACHVY010000001">
    <property type="protein sequence ID" value="MBB2901277.1"/>
    <property type="molecule type" value="Genomic_DNA"/>
</dbReference>
<proteinExistence type="predicted"/>
<evidence type="ECO:0000256" key="1">
    <source>
        <dbReference type="SAM" id="Phobius"/>
    </source>
</evidence>
<keyword evidence="1" id="KW-1133">Transmembrane helix</keyword>
<dbReference type="AlphaFoldDB" id="A0A7W4XX99"/>
<feature type="transmembrane region" description="Helical" evidence="1">
    <location>
        <begin position="151"/>
        <end position="174"/>
    </location>
</feature>
<dbReference type="InterPro" id="IPR049713">
    <property type="entry name" value="Pr6Pr-like"/>
</dbReference>
<organism evidence="2 3">
    <name type="scientific">Kineococcus radiotolerans</name>
    <dbReference type="NCBI Taxonomy" id="131568"/>
    <lineage>
        <taxon>Bacteria</taxon>
        <taxon>Bacillati</taxon>
        <taxon>Actinomycetota</taxon>
        <taxon>Actinomycetes</taxon>
        <taxon>Kineosporiales</taxon>
        <taxon>Kineosporiaceae</taxon>
        <taxon>Kineococcus</taxon>
    </lineage>
</organism>
<evidence type="ECO:0008006" key="4">
    <source>
        <dbReference type="Google" id="ProtNLM"/>
    </source>
</evidence>
<protein>
    <recommendedName>
        <fullName evidence="4">Integral membrane protein</fullName>
    </recommendedName>
</protein>
<sequence length="221" mass="23982">MRPPASWSRVWHAVLALVVLASLVAQVALVVAGGGDANSGEAGTEVPVSTRLVRLFSFFTVQSNLLVLAAAVPLVLDPARDGRFWRVLRLDGLLGIVVTGAVFGAVLAPLVQHAGVGWWINAGFHYVSPAMALLGWLLFGPRPRIDGRTLAWAFAWPVGWVVYTFVRGAVVGWYPYPFLDVEAVGYATALRNTGFVVVLAVLLLALFRWLDSRLPRVDDPR</sequence>
<dbReference type="NCBIfam" id="NF038065">
    <property type="entry name" value="Pr6Pr"/>
    <property type="match status" value="1"/>
</dbReference>
<comment type="caution">
    <text evidence="2">The sequence shown here is derived from an EMBL/GenBank/DDBJ whole genome shotgun (WGS) entry which is preliminary data.</text>
</comment>
<gene>
    <name evidence="2" type="ORF">FHR75_002065</name>
</gene>
<feature type="transmembrane region" description="Helical" evidence="1">
    <location>
        <begin position="116"/>
        <end position="139"/>
    </location>
</feature>
<feature type="transmembrane region" description="Helical" evidence="1">
    <location>
        <begin position="88"/>
        <end position="110"/>
    </location>
</feature>
<dbReference type="RefSeq" id="WP_183391250.1">
    <property type="nucleotide sequence ID" value="NZ_JACHVY010000001.1"/>
</dbReference>
<evidence type="ECO:0000313" key="3">
    <source>
        <dbReference type="Proteomes" id="UP000533269"/>
    </source>
</evidence>
<dbReference type="Proteomes" id="UP000533269">
    <property type="component" value="Unassembled WGS sequence"/>
</dbReference>
<accession>A0A7W4XX99</accession>
<name>A0A7W4XX99_KINRA</name>
<evidence type="ECO:0000313" key="2">
    <source>
        <dbReference type="EMBL" id="MBB2901277.1"/>
    </source>
</evidence>
<keyword evidence="1" id="KW-0812">Transmembrane</keyword>
<reference evidence="2 3" key="1">
    <citation type="submission" date="2020-08" db="EMBL/GenBank/DDBJ databases">
        <title>The Agave Microbiome: Exploring the role of microbial communities in plant adaptations to desert environments.</title>
        <authorList>
            <person name="Partida-Martinez L.P."/>
        </authorList>
    </citation>
    <scope>NUCLEOTIDE SEQUENCE [LARGE SCALE GENOMIC DNA]</scope>
    <source>
        <strain evidence="2 3">AS2.23</strain>
    </source>
</reference>
<reference evidence="2 3" key="2">
    <citation type="submission" date="2020-08" db="EMBL/GenBank/DDBJ databases">
        <authorList>
            <person name="Partida-Martinez L."/>
            <person name="Huntemann M."/>
            <person name="Clum A."/>
            <person name="Wang J."/>
            <person name="Palaniappan K."/>
            <person name="Ritter S."/>
            <person name="Chen I.-M."/>
            <person name="Stamatis D."/>
            <person name="Reddy T."/>
            <person name="O'Malley R."/>
            <person name="Daum C."/>
            <person name="Shapiro N."/>
            <person name="Ivanova N."/>
            <person name="Kyrpides N."/>
            <person name="Woyke T."/>
        </authorList>
    </citation>
    <scope>NUCLEOTIDE SEQUENCE [LARGE SCALE GENOMIC DNA]</scope>
    <source>
        <strain evidence="2 3">AS2.23</strain>
    </source>
</reference>
<keyword evidence="1" id="KW-0472">Membrane</keyword>
<feature type="transmembrane region" description="Helical" evidence="1">
    <location>
        <begin position="194"/>
        <end position="211"/>
    </location>
</feature>